<keyword evidence="3" id="KW-0810">Translation regulation</keyword>
<feature type="compositionally biased region" description="Polar residues" evidence="4">
    <location>
        <begin position="221"/>
        <end position="235"/>
    </location>
</feature>
<comment type="caution">
    <text evidence="6">The sequence shown here is derived from an EMBL/GenBank/DDBJ whole genome shotgun (WGS) entry which is preliminary data.</text>
</comment>
<gene>
    <name evidence="6" type="ORF">ODALV1_LOCUS13804</name>
</gene>
<dbReference type="Gene3D" id="1.25.40.180">
    <property type="match status" value="1"/>
</dbReference>
<evidence type="ECO:0000256" key="2">
    <source>
        <dbReference type="ARBA" id="ARBA00022490"/>
    </source>
</evidence>
<dbReference type="SMART" id="SM00543">
    <property type="entry name" value="MIF4G"/>
    <property type="match status" value="1"/>
</dbReference>
<dbReference type="InterPro" id="IPR051367">
    <property type="entry name" value="mRNA_TranslReg/HistoneTransl"/>
</dbReference>
<feature type="compositionally biased region" description="Polar residues" evidence="4">
    <location>
        <begin position="194"/>
        <end position="206"/>
    </location>
</feature>
<evidence type="ECO:0000256" key="4">
    <source>
        <dbReference type="SAM" id="MobiDB-lite"/>
    </source>
</evidence>
<evidence type="ECO:0000313" key="7">
    <source>
        <dbReference type="Proteomes" id="UP001642540"/>
    </source>
</evidence>
<comment type="subcellular location">
    <subcellularLocation>
        <location evidence="1">Cytoplasm</location>
    </subcellularLocation>
</comment>
<feature type="region of interest" description="Disordered" evidence="4">
    <location>
        <begin position="1"/>
        <end position="48"/>
    </location>
</feature>
<feature type="region of interest" description="Disordered" evidence="4">
    <location>
        <begin position="73"/>
        <end position="103"/>
    </location>
</feature>
<proteinExistence type="predicted"/>
<dbReference type="EMBL" id="CAXLJM020000043">
    <property type="protein sequence ID" value="CAL8109911.1"/>
    <property type="molecule type" value="Genomic_DNA"/>
</dbReference>
<protein>
    <recommendedName>
        <fullName evidence="5">MIF4G domain-containing protein</fullName>
    </recommendedName>
</protein>
<evidence type="ECO:0000256" key="1">
    <source>
        <dbReference type="ARBA" id="ARBA00004496"/>
    </source>
</evidence>
<dbReference type="InterPro" id="IPR016024">
    <property type="entry name" value="ARM-type_fold"/>
</dbReference>
<sequence>MSEAWCDSDATSDKAISQLGGGKETDSDLLELTFDPTSNTTPSLRPPKLSEAQLLAALELGFSGKFLPSSFTGGEGASVAQESSASSKSGSSKGSSASMINNTANLNSSSGQLSGSHNQYPLFVDNYSYNLSDQQQDGLLPPLRRPDINQLPPDVLAVLLKSTRFEEILIPTQRRIPDFSPTVTTTPTVTSTSGNPQRTTGLEQEISTSGSGANSTATPTNKSSTPEPNASSESDASAKPAFSPFAKEFVPKMSFQQRGNMNPPQETVDLAYAMSQVHVQGQNESFHGLVEELDGSDCILSTVTDMISQVTKDPASLNRCAKGTVDVLKKHLNDEDTLGIVVTLLVEQMISNPNFCYSGAKILEILRENKIGVGKSSIKPLLLTRMQEEFTHCLNNLNDPNVRERSLGMLRLLSELYMNFSVLPGQSKLQIFALAVLELMQKLIAADQSLDTVKCVCQLLKLIGWEVENSEFENVRECFNLVLKELSYLRMTKEGLHPTSQALVDMIFKLHANKWNRGQDEAPSAAPEPSASKIVYYELPDSDEDDYEDTGIMIDDEPDEVQAAYEEFLKMSSK</sequence>
<keyword evidence="7" id="KW-1185">Reference proteome</keyword>
<organism evidence="6 7">
    <name type="scientific">Orchesella dallaii</name>
    <dbReference type="NCBI Taxonomy" id="48710"/>
    <lineage>
        <taxon>Eukaryota</taxon>
        <taxon>Metazoa</taxon>
        <taxon>Ecdysozoa</taxon>
        <taxon>Arthropoda</taxon>
        <taxon>Hexapoda</taxon>
        <taxon>Collembola</taxon>
        <taxon>Entomobryomorpha</taxon>
        <taxon>Entomobryoidea</taxon>
        <taxon>Orchesellidae</taxon>
        <taxon>Orchesellinae</taxon>
        <taxon>Orchesella</taxon>
    </lineage>
</organism>
<reference evidence="6 7" key="1">
    <citation type="submission" date="2024-08" db="EMBL/GenBank/DDBJ databases">
        <authorList>
            <person name="Cucini C."/>
            <person name="Frati F."/>
        </authorList>
    </citation>
    <scope>NUCLEOTIDE SEQUENCE [LARGE SCALE GENOMIC DNA]</scope>
</reference>
<dbReference type="PANTHER" id="PTHR23254">
    <property type="entry name" value="EIF4G DOMAIN PROTEIN"/>
    <property type="match status" value="1"/>
</dbReference>
<dbReference type="Pfam" id="PF02854">
    <property type="entry name" value="MIF4G"/>
    <property type="match status" value="1"/>
</dbReference>
<dbReference type="InterPro" id="IPR003890">
    <property type="entry name" value="MIF4G-like_typ-3"/>
</dbReference>
<evidence type="ECO:0000313" key="6">
    <source>
        <dbReference type="EMBL" id="CAL8109911.1"/>
    </source>
</evidence>
<dbReference type="PANTHER" id="PTHR23254:SF15">
    <property type="entry name" value="POLYADENYLATE-BINDING PROTEIN-INTERACTING PROTEIN 1"/>
    <property type="match status" value="1"/>
</dbReference>
<feature type="compositionally biased region" description="Low complexity" evidence="4">
    <location>
        <begin position="77"/>
        <end position="98"/>
    </location>
</feature>
<feature type="compositionally biased region" description="Low complexity" evidence="4">
    <location>
        <begin position="207"/>
        <end position="220"/>
    </location>
</feature>
<dbReference type="Proteomes" id="UP001642540">
    <property type="component" value="Unassembled WGS sequence"/>
</dbReference>
<evidence type="ECO:0000259" key="5">
    <source>
        <dbReference type="SMART" id="SM00543"/>
    </source>
</evidence>
<feature type="compositionally biased region" description="Low complexity" evidence="4">
    <location>
        <begin position="180"/>
        <end position="193"/>
    </location>
</feature>
<accession>A0ABP1QPI2</accession>
<keyword evidence="2" id="KW-0963">Cytoplasm</keyword>
<evidence type="ECO:0000256" key="3">
    <source>
        <dbReference type="ARBA" id="ARBA00022845"/>
    </source>
</evidence>
<dbReference type="SUPFAM" id="SSF48371">
    <property type="entry name" value="ARM repeat"/>
    <property type="match status" value="1"/>
</dbReference>
<feature type="region of interest" description="Disordered" evidence="4">
    <location>
        <begin position="177"/>
        <end position="239"/>
    </location>
</feature>
<feature type="domain" description="MIF4G" evidence="5">
    <location>
        <begin position="300"/>
        <end position="514"/>
    </location>
</feature>
<name>A0ABP1QPI2_9HEXA</name>